<gene>
    <name evidence="1" type="ORF">EYZ11_010672</name>
</gene>
<dbReference type="Proteomes" id="UP000308092">
    <property type="component" value="Unassembled WGS sequence"/>
</dbReference>
<sequence>MNFTTKENKAGCKHDHSGLIVENIVENGSTLPNVV</sequence>
<comment type="caution">
    <text evidence="1">The sequence shown here is derived from an EMBL/GenBank/DDBJ whole genome shotgun (WGS) entry which is preliminary data.</text>
</comment>
<evidence type="ECO:0000313" key="2">
    <source>
        <dbReference type="Proteomes" id="UP000308092"/>
    </source>
</evidence>
<name>A0A4S3JA52_9EURO</name>
<dbReference type="AlphaFoldDB" id="A0A4S3JA52"/>
<evidence type="ECO:0000313" key="1">
    <source>
        <dbReference type="EMBL" id="THC89871.1"/>
    </source>
</evidence>
<reference evidence="1 2" key="1">
    <citation type="submission" date="2019-03" db="EMBL/GenBank/DDBJ databases">
        <title>The genome sequence of a newly discovered highly antifungal drug resistant Aspergillus species, Aspergillus tanneri NIH 1004.</title>
        <authorList>
            <person name="Mounaud S."/>
            <person name="Singh I."/>
            <person name="Joardar V."/>
            <person name="Pakala S."/>
            <person name="Pakala S."/>
            <person name="Venepally P."/>
            <person name="Hoover J."/>
            <person name="Nierman W."/>
            <person name="Chung J."/>
            <person name="Losada L."/>
        </authorList>
    </citation>
    <scope>NUCLEOTIDE SEQUENCE [LARGE SCALE GENOMIC DNA]</scope>
    <source>
        <strain evidence="1 2">NIH1004</strain>
    </source>
</reference>
<dbReference type="VEuPathDB" id="FungiDB:EYZ11_010672"/>
<keyword evidence="2" id="KW-1185">Reference proteome</keyword>
<dbReference type="EMBL" id="SOSA01000591">
    <property type="protein sequence ID" value="THC89871.1"/>
    <property type="molecule type" value="Genomic_DNA"/>
</dbReference>
<organism evidence="1 2">
    <name type="scientific">Aspergillus tanneri</name>
    <dbReference type="NCBI Taxonomy" id="1220188"/>
    <lineage>
        <taxon>Eukaryota</taxon>
        <taxon>Fungi</taxon>
        <taxon>Dikarya</taxon>
        <taxon>Ascomycota</taxon>
        <taxon>Pezizomycotina</taxon>
        <taxon>Eurotiomycetes</taxon>
        <taxon>Eurotiomycetidae</taxon>
        <taxon>Eurotiales</taxon>
        <taxon>Aspergillaceae</taxon>
        <taxon>Aspergillus</taxon>
        <taxon>Aspergillus subgen. Circumdati</taxon>
    </lineage>
</organism>
<proteinExistence type="predicted"/>
<protein>
    <submittedName>
        <fullName evidence="1">Uncharacterized protein</fullName>
    </submittedName>
</protein>
<accession>A0A4S3JA52</accession>